<protein>
    <recommendedName>
        <fullName evidence="3">CDP-glycerol glycerophosphotransferase family protein</fullName>
    </recommendedName>
</protein>
<name>A0A7G7GAK6_9BACT</name>
<dbReference type="Proteomes" id="UP000515237">
    <property type="component" value="Chromosome"/>
</dbReference>
<dbReference type="PROSITE" id="PS00380">
    <property type="entry name" value="RHODANESE_1"/>
    <property type="match status" value="1"/>
</dbReference>
<evidence type="ECO:0008006" key="3">
    <source>
        <dbReference type="Google" id="ProtNLM"/>
    </source>
</evidence>
<accession>A0A7G7GAK6</accession>
<dbReference type="KEGG" id="aswu:HUW51_16210"/>
<dbReference type="GO" id="GO:0004792">
    <property type="term" value="F:thiosulfate-cyanide sulfurtransferase activity"/>
    <property type="evidence" value="ECO:0007669"/>
    <property type="project" value="InterPro"/>
</dbReference>
<organism evidence="1 2">
    <name type="scientific">Adhaeribacter swui</name>
    <dbReference type="NCBI Taxonomy" id="2086471"/>
    <lineage>
        <taxon>Bacteria</taxon>
        <taxon>Pseudomonadati</taxon>
        <taxon>Bacteroidota</taxon>
        <taxon>Cytophagia</taxon>
        <taxon>Cytophagales</taxon>
        <taxon>Hymenobacteraceae</taxon>
        <taxon>Adhaeribacter</taxon>
    </lineage>
</organism>
<keyword evidence="2" id="KW-1185">Reference proteome</keyword>
<sequence>MRYKKLITVYADILHLRFTDTFALLPAHAINAISPVNVFARILRVIGYTAGRLILPLFLPLKNQENLTGKIWLYVVSKNNYESLQFLQNHLPGAVFVAGQNKEIGIYNQKVNRLSTRRKLFYYFKFFPLLWGLYRLKGKRALRFFDLIYVATGYYELSVHYLKKYRPKAIIFANDHNTDPRALLLAAKAAGVPTIYIQHASVSTSFPPLAFDLSLLEGQDSLNKYQACGPIAGTVQFIGMPKADDFLKNKKQRTQIKAIGVCANIIDELQAIQELLTRLTQEFPDRIISFRPHPSDTRNFNFIFKINPAIQFSDAKAEPAFSFLTKQDALIAADSSIHLEAVMLNVLSIYYRLEKSNFITDYYGYVQHGLVEQAPNLDQLIIILKKYQYQKPEVSERARYYNAVIGTEYEGRSHEMAIQHIQAFLNKNTRRN</sequence>
<dbReference type="AlphaFoldDB" id="A0A7G7GAK6"/>
<dbReference type="Gene3D" id="3.40.50.12580">
    <property type="match status" value="1"/>
</dbReference>
<dbReference type="RefSeq" id="WP_185270671.1">
    <property type="nucleotide sequence ID" value="NZ_CP055156.1"/>
</dbReference>
<dbReference type="InterPro" id="IPR043148">
    <property type="entry name" value="TagF_C"/>
</dbReference>
<evidence type="ECO:0000313" key="2">
    <source>
        <dbReference type="Proteomes" id="UP000515237"/>
    </source>
</evidence>
<reference evidence="1 2" key="1">
    <citation type="journal article" date="2018" name="Int. J. Syst. Evol. Microbiol.">
        <title>Adhaeribacter swui sp. nov., isolated from wet mud.</title>
        <authorList>
            <person name="Kim D.U."/>
            <person name="Kim K.W."/>
            <person name="Kang M.S."/>
            <person name="Kim J.Y."/>
            <person name="Jang J.H."/>
            <person name="Kim M.K."/>
        </authorList>
    </citation>
    <scope>NUCLEOTIDE SEQUENCE [LARGE SCALE GENOMIC DNA]</scope>
    <source>
        <strain evidence="1 2">KCTC 52873</strain>
    </source>
</reference>
<dbReference type="SUPFAM" id="SSF53756">
    <property type="entry name" value="UDP-Glycosyltransferase/glycogen phosphorylase"/>
    <property type="match status" value="1"/>
</dbReference>
<evidence type="ECO:0000313" key="1">
    <source>
        <dbReference type="EMBL" id="QNF34190.1"/>
    </source>
</evidence>
<dbReference type="InterPro" id="IPR001307">
    <property type="entry name" value="Thiosulphate_STrfase_CS"/>
</dbReference>
<dbReference type="EMBL" id="CP055156">
    <property type="protein sequence ID" value="QNF34190.1"/>
    <property type="molecule type" value="Genomic_DNA"/>
</dbReference>
<gene>
    <name evidence="1" type="ORF">HUW51_16210</name>
</gene>
<proteinExistence type="predicted"/>